<name>A0A1I3Y580_HALDA</name>
<keyword evidence="3" id="KW-1185">Reference proteome</keyword>
<gene>
    <name evidence="2" type="ORF">SAMN04487936_11044</name>
</gene>
<reference evidence="3" key="1">
    <citation type="submission" date="2016-10" db="EMBL/GenBank/DDBJ databases">
        <authorList>
            <person name="Varghese N."/>
            <person name="Submissions S."/>
        </authorList>
    </citation>
    <scope>NUCLEOTIDE SEQUENCE [LARGE SCALE GENOMIC DNA]</scope>
    <source>
        <strain evidence="3">CGMCC 1.3704</strain>
    </source>
</reference>
<protein>
    <submittedName>
        <fullName evidence="2">Flagellar operon protein</fullName>
    </submittedName>
</protein>
<dbReference type="InterPro" id="IPR013367">
    <property type="entry name" value="Flagellar_put"/>
</dbReference>
<dbReference type="AlphaFoldDB" id="A0A1I3Y580"/>
<dbReference type="Pfam" id="PF12611">
    <property type="entry name" value="Flagellar_put"/>
    <property type="match status" value="1"/>
</dbReference>
<evidence type="ECO:0000256" key="1">
    <source>
        <dbReference type="SAM" id="MobiDB-lite"/>
    </source>
</evidence>
<feature type="region of interest" description="Disordered" evidence="1">
    <location>
        <begin position="1"/>
        <end position="22"/>
    </location>
</feature>
<proteinExistence type="predicted"/>
<keyword evidence="2" id="KW-0966">Cell projection</keyword>
<sequence length="121" mass="13566">MDSRIHSLHHPLPMPPQRKAPVNTKASFQEVFKEAQGLKVSKHAKSRLQERNIEISADKWSKIAEKMSEARQKGVEDSLVVLDDATLIVSTKNQTVVTALDRAESQSQIFTNINGTIFIND</sequence>
<dbReference type="Proteomes" id="UP000183557">
    <property type="component" value="Unassembled WGS sequence"/>
</dbReference>
<dbReference type="NCBIfam" id="TIGR02530">
    <property type="entry name" value="flg_new"/>
    <property type="match status" value="1"/>
</dbReference>
<keyword evidence="2" id="KW-0282">Flagellum</keyword>
<evidence type="ECO:0000313" key="2">
    <source>
        <dbReference type="EMBL" id="SFK26922.1"/>
    </source>
</evidence>
<organism evidence="2 3">
    <name type="scientific">Halobacillus dabanensis</name>
    <dbReference type="NCBI Taxonomy" id="240302"/>
    <lineage>
        <taxon>Bacteria</taxon>
        <taxon>Bacillati</taxon>
        <taxon>Bacillota</taxon>
        <taxon>Bacilli</taxon>
        <taxon>Bacillales</taxon>
        <taxon>Bacillaceae</taxon>
        <taxon>Halobacillus</taxon>
    </lineage>
</organism>
<evidence type="ECO:0000313" key="3">
    <source>
        <dbReference type="Proteomes" id="UP000183557"/>
    </source>
</evidence>
<keyword evidence="2" id="KW-0969">Cilium</keyword>
<dbReference type="OrthoDB" id="165650at2"/>
<dbReference type="EMBL" id="FOSB01000010">
    <property type="protein sequence ID" value="SFK26922.1"/>
    <property type="molecule type" value="Genomic_DNA"/>
</dbReference>
<accession>A0A1I3Y580</accession>
<dbReference type="RefSeq" id="WP_075037546.1">
    <property type="nucleotide sequence ID" value="NZ_FOSB01000010.1"/>
</dbReference>